<reference evidence="1 2" key="1">
    <citation type="submission" date="2016-10" db="EMBL/GenBank/DDBJ databases">
        <authorList>
            <person name="de Groot N.N."/>
        </authorList>
    </citation>
    <scope>NUCLEOTIDE SEQUENCE [LARGE SCALE GENOMIC DNA]</scope>
    <source>
        <strain evidence="1 2">CGMCC 1.8894</strain>
    </source>
</reference>
<evidence type="ECO:0000313" key="1">
    <source>
        <dbReference type="EMBL" id="SDX36008.1"/>
    </source>
</evidence>
<evidence type="ECO:0000313" key="2">
    <source>
        <dbReference type="Proteomes" id="UP000198539"/>
    </source>
</evidence>
<dbReference type="RefSeq" id="WP_218132154.1">
    <property type="nucleotide sequence ID" value="NZ_CP061498.1"/>
</dbReference>
<proteinExistence type="predicted"/>
<gene>
    <name evidence="1" type="ORF">SAMN04488238_107224</name>
</gene>
<dbReference type="Proteomes" id="UP000198539">
    <property type="component" value="Unassembled WGS sequence"/>
</dbReference>
<name>A0A1H3B2U5_9RHOB</name>
<dbReference type="EMBL" id="FNOM01000007">
    <property type="protein sequence ID" value="SDX36008.1"/>
    <property type="molecule type" value="Genomic_DNA"/>
</dbReference>
<accession>A0A1H3B2U5</accession>
<sequence>MNLPDMPHTVAAAFAQVPRSVRARLLDIRRLIFEFSERMGTVGPVTEALRWGEPAYLTQITKSGTTIRLGRSRSAPKDAAIFFNCQTSLVEEFRIQFADEFLFEKNRAVIIPHRRALPENAVKFCLCWALTYHLGECRKQRADS</sequence>
<keyword evidence="2" id="KW-1185">Reference proteome</keyword>
<protein>
    <recommendedName>
        <fullName evidence="3">YdhG-like domain-containing protein</fullName>
    </recommendedName>
</protein>
<evidence type="ECO:0008006" key="3">
    <source>
        <dbReference type="Google" id="ProtNLM"/>
    </source>
</evidence>
<dbReference type="STRING" id="564137.SAMN04488238_107224"/>
<dbReference type="AlphaFoldDB" id="A0A1H3B2U5"/>
<organism evidence="1 2">
    <name type="scientific">Roseicitreum antarcticum</name>
    <dbReference type="NCBI Taxonomy" id="564137"/>
    <lineage>
        <taxon>Bacteria</taxon>
        <taxon>Pseudomonadati</taxon>
        <taxon>Pseudomonadota</taxon>
        <taxon>Alphaproteobacteria</taxon>
        <taxon>Rhodobacterales</taxon>
        <taxon>Paracoccaceae</taxon>
        <taxon>Roseicitreum</taxon>
    </lineage>
</organism>